<sequence>MADLQSMDTEALRAYFLNELRDDPYIKVAALDNDGLLRGKTFSQKRFFSIISKENDQFGMCSAIYGLDSHDHVYEDQPLTELFNQGFPDSHAVIDFKSFRRIPWEYSESENIEDLINDKPPVKKNMPLFLAKMLHPKTREPMVPDPRTLIDTIAKRIATSTAFTCSNSSVVAPYAGIEIEILHYLETHKSLVSKNFVNLEPLTHGKHAFSLTRMGLNLDYQRELLKAAKKLRVGIEAWHTESGPGVYEAALGYCDARELSDNMAMFKLAAKTVGAQYGIIPCFMAKPDQKHAGNSGHMHISLMEVITNSSDGSKSLHNLFGRSERDTLAAWPDIEYLSDTGRHFLAGILAGLPWVTPLLLPTINSYKRLVAEFWAPVSVSWGWQSRSASIRLVIDPEAPQSTRFEVRTPGADVVPHLALSALFALGLYGIEQKLELTIPPIKDNDHTPFEMLPRTLHSATERFEAKNSLARVVLGDEFVDHYAKTRWNECKLWDDAVTNWEIERYMEII</sequence>
<evidence type="ECO:0000256" key="5">
    <source>
        <dbReference type="PROSITE-ProRule" id="PRU01331"/>
    </source>
</evidence>
<dbReference type="Proteomes" id="UP000398389">
    <property type="component" value="Unassembled WGS sequence"/>
</dbReference>
<reference evidence="8 9" key="1">
    <citation type="submission" date="2019-09" db="EMBL/GenBank/DDBJ databases">
        <authorList>
            <person name="Brejova B."/>
        </authorList>
    </citation>
    <scope>NUCLEOTIDE SEQUENCE [LARGE SCALE GENOMIC DNA]</scope>
</reference>
<dbReference type="GO" id="GO:0005524">
    <property type="term" value="F:ATP binding"/>
    <property type="evidence" value="ECO:0007669"/>
    <property type="project" value="UniProtKB-KW"/>
</dbReference>
<evidence type="ECO:0000256" key="6">
    <source>
        <dbReference type="RuleBase" id="RU000384"/>
    </source>
</evidence>
<dbReference type="PROSITE" id="PS51987">
    <property type="entry name" value="GS_CATALYTIC"/>
    <property type="match status" value="1"/>
</dbReference>
<protein>
    <recommendedName>
        <fullName evidence="7">GS catalytic domain-containing protein</fullName>
    </recommendedName>
</protein>
<dbReference type="OrthoDB" id="77835at2759"/>
<comment type="similarity">
    <text evidence="1 5 6">Belongs to the glutamine synthetase family.</text>
</comment>
<dbReference type="SMART" id="SM01230">
    <property type="entry name" value="Gln-synt_C"/>
    <property type="match status" value="1"/>
</dbReference>
<proteinExistence type="inferred from homology"/>
<dbReference type="GeneID" id="43580145"/>
<dbReference type="InterPro" id="IPR014746">
    <property type="entry name" value="Gln_synth/guanido_kin_cat_dom"/>
</dbReference>
<dbReference type="RefSeq" id="XP_031851936.1">
    <property type="nucleotide sequence ID" value="XM_031996045.1"/>
</dbReference>
<name>A0A5E8B5P1_9ASCO</name>
<evidence type="ECO:0000256" key="4">
    <source>
        <dbReference type="ARBA" id="ARBA00022840"/>
    </source>
</evidence>
<dbReference type="PANTHER" id="PTHR43785">
    <property type="entry name" value="GAMMA-GLUTAMYLPUTRESCINE SYNTHETASE"/>
    <property type="match status" value="1"/>
</dbReference>
<evidence type="ECO:0000313" key="9">
    <source>
        <dbReference type="Proteomes" id="UP000398389"/>
    </source>
</evidence>
<dbReference type="FunFam" id="3.30.590.10:FF:000005">
    <property type="entry name" value="Probable glutamine synthetase"/>
    <property type="match status" value="1"/>
</dbReference>
<organism evidence="8 9">
    <name type="scientific">Magnusiomyces paraingens</name>
    <dbReference type="NCBI Taxonomy" id="2606893"/>
    <lineage>
        <taxon>Eukaryota</taxon>
        <taxon>Fungi</taxon>
        <taxon>Dikarya</taxon>
        <taxon>Ascomycota</taxon>
        <taxon>Saccharomycotina</taxon>
        <taxon>Dipodascomycetes</taxon>
        <taxon>Dipodascales</taxon>
        <taxon>Dipodascaceae</taxon>
        <taxon>Magnusiomyces</taxon>
    </lineage>
</organism>
<keyword evidence="3" id="KW-0547">Nucleotide-binding</keyword>
<accession>A0A5E8B5P1</accession>
<evidence type="ECO:0000259" key="7">
    <source>
        <dbReference type="PROSITE" id="PS51987"/>
    </source>
</evidence>
<evidence type="ECO:0000256" key="3">
    <source>
        <dbReference type="ARBA" id="ARBA00022741"/>
    </source>
</evidence>
<dbReference type="Pfam" id="PF00120">
    <property type="entry name" value="Gln-synt_C"/>
    <property type="match status" value="1"/>
</dbReference>
<keyword evidence="2" id="KW-0436">Ligase</keyword>
<dbReference type="AlphaFoldDB" id="A0A5E8B5P1"/>
<evidence type="ECO:0000313" key="8">
    <source>
        <dbReference type="EMBL" id="VVT46657.1"/>
    </source>
</evidence>
<keyword evidence="9" id="KW-1185">Reference proteome</keyword>
<dbReference type="Gene3D" id="3.30.590.10">
    <property type="entry name" value="Glutamine synthetase/guanido kinase, catalytic domain"/>
    <property type="match status" value="1"/>
</dbReference>
<dbReference type="SUPFAM" id="SSF55931">
    <property type="entry name" value="Glutamine synthetase/guanido kinase"/>
    <property type="match status" value="1"/>
</dbReference>
<dbReference type="GO" id="GO:0006576">
    <property type="term" value="P:biogenic amine metabolic process"/>
    <property type="evidence" value="ECO:0007669"/>
    <property type="project" value="UniProtKB-ARBA"/>
</dbReference>
<dbReference type="PANTHER" id="PTHR43785:SF12">
    <property type="entry name" value="TYPE-1 GLUTAMINE SYNTHETASE 2"/>
    <property type="match status" value="1"/>
</dbReference>
<dbReference type="EMBL" id="CABVLU010000001">
    <property type="protein sequence ID" value="VVT46657.1"/>
    <property type="molecule type" value="Genomic_DNA"/>
</dbReference>
<keyword evidence="4" id="KW-0067">ATP-binding</keyword>
<evidence type="ECO:0000256" key="2">
    <source>
        <dbReference type="ARBA" id="ARBA00022598"/>
    </source>
</evidence>
<evidence type="ECO:0000256" key="1">
    <source>
        <dbReference type="ARBA" id="ARBA00009897"/>
    </source>
</evidence>
<gene>
    <name evidence="8" type="ORF">SAPINGB_P001322</name>
</gene>
<dbReference type="InterPro" id="IPR008146">
    <property type="entry name" value="Gln_synth_cat_dom"/>
</dbReference>
<dbReference type="GO" id="GO:0004356">
    <property type="term" value="F:glutamine synthetase activity"/>
    <property type="evidence" value="ECO:0007669"/>
    <property type="project" value="InterPro"/>
</dbReference>
<feature type="domain" description="GS catalytic" evidence="7">
    <location>
        <begin position="146"/>
        <end position="509"/>
    </location>
</feature>